<dbReference type="Proteomes" id="UP001564408">
    <property type="component" value="Unassembled WGS sequence"/>
</dbReference>
<accession>A0ABV4BC96</accession>
<feature type="transmembrane region" description="Helical" evidence="1">
    <location>
        <begin position="211"/>
        <end position="229"/>
    </location>
</feature>
<evidence type="ECO:0000313" key="3">
    <source>
        <dbReference type="Proteomes" id="UP001564408"/>
    </source>
</evidence>
<feature type="transmembrane region" description="Helical" evidence="1">
    <location>
        <begin position="129"/>
        <end position="155"/>
    </location>
</feature>
<feature type="transmembrane region" description="Helical" evidence="1">
    <location>
        <begin position="175"/>
        <end position="199"/>
    </location>
</feature>
<protein>
    <submittedName>
        <fullName evidence="2">Uncharacterized protein</fullName>
    </submittedName>
</protein>
<name>A0ABV4BC96_9GAMM</name>
<evidence type="ECO:0000256" key="1">
    <source>
        <dbReference type="SAM" id="Phobius"/>
    </source>
</evidence>
<feature type="transmembrane region" description="Helical" evidence="1">
    <location>
        <begin position="66"/>
        <end position="94"/>
    </location>
</feature>
<evidence type="ECO:0000313" key="2">
    <source>
        <dbReference type="EMBL" id="MEY6432122.1"/>
    </source>
</evidence>
<gene>
    <name evidence="2" type="ORF">ABC977_06815</name>
</gene>
<dbReference type="EMBL" id="JBDKXB010000006">
    <property type="protein sequence ID" value="MEY6432122.1"/>
    <property type="molecule type" value="Genomic_DNA"/>
</dbReference>
<sequence length="311" mass="34129">MSASPRRTLAETLKAFVAHWGTLVAVSSFLVYLFGYLSLRFHLTTLGIETDLNLLDERYLFAGARFLVYTVSAIPILVLLALIAVGLAAPLFLLARIISSWLPAPVGREPAPRDVAGLRALWRRPATPVLLGILLATALIQLVMRQCFVMSNLLVRETLPGPDWLQALLLADNEAVRSLYIAALLAALIACWGLLMAALGREPIGKPWMRPLQALLALLIAIAVLLLPVNHGILIAGKTVPKVVVHDSNYGSLDRCADTWLIWNGSRLAVLSCREDAGAASRWSLLMLDRSIEQQMSIVRFDPILTLRFRG</sequence>
<comment type="caution">
    <text evidence="2">The sequence shown here is derived from an EMBL/GenBank/DDBJ whole genome shotgun (WGS) entry which is preliminary data.</text>
</comment>
<keyword evidence="3" id="KW-1185">Reference proteome</keyword>
<proteinExistence type="predicted"/>
<keyword evidence="1" id="KW-0812">Transmembrane</keyword>
<keyword evidence="1" id="KW-1133">Transmembrane helix</keyword>
<dbReference type="RefSeq" id="WP_369666509.1">
    <property type="nucleotide sequence ID" value="NZ_JBDKXB010000006.1"/>
</dbReference>
<keyword evidence="1" id="KW-0472">Membrane</keyword>
<reference evidence="2 3" key="1">
    <citation type="submission" date="2024-05" db="EMBL/GenBank/DDBJ databases">
        <title>Genome Sequence and Characterization of the New Strain Purple Sulfur Bacterium of Genus Thioalkalicoccus.</title>
        <authorList>
            <person name="Bryantseva I.A."/>
            <person name="Kyndt J.A."/>
            <person name="Imhoff J.F."/>
        </authorList>
    </citation>
    <scope>NUCLEOTIDE SEQUENCE [LARGE SCALE GENOMIC DNA]</scope>
    <source>
        <strain evidence="2 3">Um2</strain>
    </source>
</reference>
<feature type="transmembrane region" description="Helical" evidence="1">
    <location>
        <begin position="12"/>
        <end position="34"/>
    </location>
</feature>
<organism evidence="2 3">
    <name type="scientific">Thioalkalicoccus limnaeus</name>
    <dbReference type="NCBI Taxonomy" id="120681"/>
    <lineage>
        <taxon>Bacteria</taxon>
        <taxon>Pseudomonadati</taxon>
        <taxon>Pseudomonadota</taxon>
        <taxon>Gammaproteobacteria</taxon>
        <taxon>Chromatiales</taxon>
        <taxon>Chromatiaceae</taxon>
        <taxon>Thioalkalicoccus</taxon>
    </lineage>
</organism>